<feature type="transmembrane region" description="Helical" evidence="7">
    <location>
        <begin position="172"/>
        <end position="190"/>
    </location>
</feature>
<feature type="transmembrane region" description="Helical" evidence="7">
    <location>
        <begin position="147"/>
        <end position="166"/>
    </location>
</feature>
<evidence type="ECO:0000256" key="4">
    <source>
        <dbReference type="ARBA" id="ARBA00022692"/>
    </source>
</evidence>
<reference evidence="9 10" key="1">
    <citation type="journal article" date="2015" name="Nature">
        <title>rRNA introns, odd ribosomes, and small enigmatic genomes across a large radiation of phyla.</title>
        <authorList>
            <person name="Brown C.T."/>
            <person name="Hug L.A."/>
            <person name="Thomas B.C."/>
            <person name="Sharon I."/>
            <person name="Castelle C.J."/>
            <person name="Singh A."/>
            <person name="Wilkins M.J."/>
            <person name="Williams K.H."/>
            <person name="Banfield J.F."/>
        </authorList>
    </citation>
    <scope>NUCLEOTIDE SEQUENCE [LARGE SCALE GENOMIC DNA]</scope>
</reference>
<dbReference type="EMBL" id="LCIY01000054">
    <property type="protein sequence ID" value="KKT64667.1"/>
    <property type="molecule type" value="Genomic_DNA"/>
</dbReference>
<sequence>MSNPFFVFSLVFGSAVCAGLVARGLRQPAFLGHVLVGLAAGYWGLMRGDEVNRLLEVLSSAGVMLLLFLVGLEMNVGEVKKMGGRAVMTGLGQIVITTIIFAVFLINFGLGLSQSLFLGASLAFSSTIIVVKLLSEKHDLMSLSGKMAVALLLIQDLAAIVLLIVFGGGLSGGLFLLFIKILLLVGLTALMSRKIMPKILHRLARSMDELILFSLAWCFVLAAVIASPLFGLSLEIGGFLAGLALSGSFEHVQIATKIKPIRDFFLTIFFVGLGLNIKLDGSMVPFAIFLSMVVVLIKPIIVWLLMRLFGFKQRVAFGTGLMMGQISEFSFIMVGIGARAGFLSSSNVSLVSLVGLITMVVSGYLIIDKEGVFRVLKPVLGFIWKDTSKSDPLPAELSDHIILFGCHRMGRSVMVHLLKSREKILIVDFDPEVVEKLKNEGANVIYADASDTDVYDQLGLSKAKMVISTLKDIKDNLVMLSEINKRKSKVSIVVDAESVEDAVDLYKAGATYVIFPHFVGGLHLGDLVRKGVFLGILSLMLLINLLKRNVYDPKLGINVLLIGRNGMGVISIRAESGVTGQMRLPDNLSISIESNGADYLVEAIYKIGSPVSDPLNSARRSVGQALGIVISGVVAAPVDFGVDGFVQSLIGVATKTNLSLIDRYLLFKDFNEKLRNKASLSFSLPKNVIDFSDEPDGKKIGKLNPAIFVWSKNQWVVDEVLSETAEVTVVNASGKDGKARLVARQIESAGVRVIDILVAKKGSDNSCFLLGNIKAHPKTAGFLTNSFLCEQNEGLDLNDFIDHDVKSDLVVILGKQS</sequence>
<feature type="domain" description="RCK N-terminal" evidence="8">
    <location>
        <begin position="398"/>
        <end position="515"/>
    </location>
</feature>
<keyword evidence="3" id="KW-0813">Transport</keyword>
<feature type="transmembrane region" description="Helical" evidence="7">
    <location>
        <begin position="317"/>
        <end position="342"/>
    </location>
</feature>
<evidence type="ECO:0000259" key="8">
    <source>
        <dbReference type="PROSITE" id="PS51201"/>
    </source>
</evidence>
<dbReference type="Gene3D" id="1.20.1530.20">
    <property type="match status" value="1"/>
</dbReference>
<comment type="similarity">
    <text evidence="2">Belongs to the monovalent cation:proton antiporter 2 (CPA2) transporter (TC 2.A.37) family.</text>
</comment>
<dbReference type="GO" id="GO:0016020">
    <property type="term" value="C:membrane"/>
    <property type="evidence" value="ECO:0007669"/>
    <property type="project" value="UniProtKB-SubCell"/>
</dbReference>
<dbReference type="Pfam" id="PF02254">
    <property type="entry name" value="TrkA_N"/>
    <property type="match status" value="1"/>
</dbReference>
<dbReference type="InterPro" id="IPR003148">
    <property type="entry name" value="RCK_N"/>
</dbReference>
<evidence type="ECO:0000256" key="2">
    <source>
        <dbReference type="ARBA" id="ARBA00005551"/>
    </source>
</evidence>
<feature type="transmembrane region" description="Helical" evidence="7">
    <location>
        <begin position="348"/>
        <end position="367"/>
    </location>
</feature>
<feature type="transmembrane region" description="Helical" evidence="7">
    <location>
        <begin position="86"/>
        <end position="110"/>
    </location>
</feature>
<feature type="transmembrane region" description="Helical" evidence="7">
    <location>
        <begin position="57"/>
        <end position="74"/>
    </location>
</feature>
<evidence type="ECO:0000256" key="1">
    <source>
        <dbReference type="ARBA" id="ARBA00004141"/>
    </source>
</evidence>
<dbReference type="SUPFAM" id="SSF51735">
    <property type="entry name" value="NAD(P)-binding Rossmann-fold domains"/>
    <property type="match status" value="1"/>
</dbReference>
<protein>
    <submittedName>
        <fullName evidence="9">Transporter, CPA2 family</fullName>
    </submittedName>
</protein>
<keyword evidence="4 7" id="KW-0812">Transmembrane</keyword>
<evidence type="ECO:0000256" key="3">
    <source>
        <dbReference type="ARBA" id="ARBA00022448"/>
    </source>
</evidence>
<evidence type="ECO:0000313" key="10">
    <source>
        <dbReference type="Proteomes" id="UP000034826"/>
    </source>
</evidence>
<feature type="transmembrane region" description="Helical" evidence="7">
    <location>
        <begin position="210"/>
        <end position="230"/>
    </location>
</feature>
<dbReference type="InterPro" id="IPR006153">
    <property type="entry name" value="Cation/H_exchanger_TM"/>
</dbReference>
<evidence type="ECO:0000256" key="7">
    <source>
        <dbReference type="SAM" id="Phobius"/>
    </source>
</evidence>
<keyword evidence="5 7" id="KW-1133">Transmembrane helix</keyword>
<comment type="subcellular location">
    <subcellularLocation>
        <location evidence="1">Membrane</location>
        <topology evidence="1">Multi-pass membrane protein</topology>
    </subcellularLocation>
</comment>
<accession>A0A0G1L7R8</accession>
<dbReference type="Gene3D" id="3.40.50.720">
    <property type="entry name" value="NAD(P)-binding Rossmann-like Domain"/>
    <property type="match status" value="1"/>
</dbReference>
<feature type="transmembrane region" description="Helical" evidence="7">
    <location>
        <begin position="116"/>
        <end position="135"/>
    </location>
</feature>
<dbReference type="Pfam" id="PF00999">
    <property type="entry name" value="Na_H_Exchanger"/>
    <property type="match status" value="1"/>
</dbReference>
<dbReference type="InterPro" id="IPR038770">
    <property type="entry name" value="Na+/solute_symporter_sf"/>
</dbReference>
<dbReference type="GO" id="GO:0006813">
    <property type="term" value="P:potassium ion transport"/>
    <property type="evidence" value="ECO:0007669"/>
    <property type="project" value="InterPro"/>
</dbReference>
<evidence type="ECO:0000313" key="9">
    <source>
        <dbReference type="EMBL" id="KKT64667.1"/>
    </source>
</evidence>
<keyword evidence="6 7" id="KW-0472">Membrane</keyword>
<dbReference type="InterPro" id="IPR036291">
    <property type="entry name" value="NAD(P)-bd_dom_sf"/>
</dbReference>
<dbReference type="PATRIC" id="fig|1618564.3.peg.983"/>
<comment type="caution">
    <text evidence="9">The sequence shown here is derived from an EMBL/GenBank/DDBJ whole genome shotgun (WGS) entry which is preliminary data.</text>
</comment>
<proteinExistence type="inferred from homology"/>
<feature type="transmembrane region" description="Helical" evidence="7">
    <location>
        <begin position="6"/>
        <end position="22"/>
    </location>
</feature>
<organism evidence="9 10">
    <name type="scientific">Candidatus Woesebacteria bacterium GW2011_GWA2_44_33</name>
    <dbReference type="NCBI Taxonomy" id="1618564"/>
    <lineage>
        <taxon>Bacteria</taxon>
        <taxon>Candidatus Woeseibacteriota</taxon>
    </lineage>
</organism>
<dbReference type="Proteomes" id="UP000034826">
    <property type="component" value="Unassembled WGS sequence"/>
</dbReference>
<dbReference type="PANTHER" id="PTHR42751">
    <property type="entry name" value="SODIUM/HYDROGEN EXCHANGER FAMILY/TRKA DOMAIN PROTEIN"/>
    <property type="match status" value="1"/>
</dbReference>
<feature type="transmembrane region" description="Helical" evidence="7">
    <location>
        <begin position="29"/>
        <end position="45"/>
    </location>
</feature>
<evidence type="ECO:0000256" key="6">
    <source>
        <dbReference type="ARBA" id="ARBA00023136"/>
    </source>
</evidence>
<gene>
    <name evidence="9" type="ORF">UW60_C0054G0004</name>
</gene>
<name>A0A0G1L7R8_9BACT</name>
<feature type="transmembrane region" description="Helical" evidence="7">
    <location>
        <begin position="261"/>
        <end position="277"/>
    </location>
</feature>
<feature type="transmembrane region" description="Helical" evidence="7">
    <location>
        <begin position="283"/>
        <end position="305"/>
    </location>
</feature>
<dbReference type="PROSITE" id="PS51201">
    <property type="entry name" value="RCK_N"/>
    <property type="match status" value="1"/>
</dbReference>
<dbReference type="AlphaFoldDB" id="A0A0G1L7R8"/>
<dbReference type="GO" id="GO:1902600">
    <property type="term" value="P:proton transmembrane transport"/>
    <property type="evidence" value="ECO:0007669"/>
    <property type="project" value="InterPro"/>
</dbReference>
<dbReference type="GO" id="GO:0015297">
    <property type="term" value="F:antiporter activity"/>
    <property type="evidence" value="ECO:0007669"/>
    <property type="project" value="InterPro"/>
</dbReference>
<evidence type="ECO:0000256" key="5">
    <source>
        <dbReference type="ARBA" id="ARBA00022989"/>
    </source>
</evidence>
<dbReference type="PANTHER" id="PTHR42751:SF3">
    <property type="entry name" value="SODIUM_GLUTAMATE SYMPORTER"/>
    <property type="match status" value="1"/>
</dbReference>